<evidence type="ECO:0000256" key="9">
    <source>
        <dbReference type="ARBA" id="ARBA00022857"/>
    </source>
</evidence>
<dbReference type="InterPro" id="IPR036291">
    <property type="entry name" value="NAD(P)-bd_dom_sf"/>
</dbReference>
<evidence type="ECO:0000256" key="7">
    <source>
        <dbReference type="ARBA" id="ARBA00022605"/>
    </source>
</evidence>
<dbReference type="PANTHER" id="PTHR11645">
    <property type="entry name" value="PYRROLINE-5-CARBOXYLATE REDUCTASE"/>
    <property type="match status" value="1"/>
</dbReference>
<comment type="catalytic activity">
    <reaction evidence="11">
        <text>L-proline + NAD(+) = (S)-1-pyrroline-5-carboxylate + NADH + 2 H(+)</text>
        <dbReference type="Rhea" id="RHEA:14105"/>
        <dbReference type="ChEBI" id="CHEBI:15378"/>
        <dbReference type="ChEBI" id="CHEBI:17388"/>
        <dbReference type="ChEBI" id="CHEBI:57540"/>
        <dbReference type="ChEBI" id="CHEBI:57945"/>
        <dbReference type="ChEBI" id="CHEBI:60039"/>
        <dbReference type="EC" id="1.5.1.2"/>
    </reaction>
</comment>
<dbReference type="OrthoDB" id="10263291at2759"/>
<evidence type="ECO:0000313" key="17">
    <source>
        <dbReference type="Proteomes" id="UP001153712"/>
    </source>
</evidence>
<dbReference type="PANTHER" id="PTHR11645:SF69">
    <property type="entry name" value="PYRROLINE-5-CARBOXYLATE REDUCTASE"/>
    <property type="match status" value="1"/>
</dbReference>
<feature type="domain" description="Pyrroline-5-carboxylate reductase catalytic N-terminal" evidence="14">
    <location>
        <begin position="13"/>
        <end position="111"/>
    </location>
</feature>
<evidence type="ECO:0000256" key="12">
    <source>
        <dbReference type="ARBA" id="ARBA00052690"/>
    </source>
</evidence>
<dbReference type="Pfam" id="PF03807">
    <property type="entry name" value="F420_oxidored"/>
    <property type="match status" value="1"/>
</dbReference>
<evidence type="ECO:0000259" key="14">
    <source>
        <dbReference type="Pfam" id="PF03807"/>
    </source>
</evidence>
<comment type="subcellular location">
    <subcellularLocation>
        <location evidence="1">Cytoplasm</location>
    </subcellularLocation>
</comment>
<reference evidence="16" key="1">
    <citation type="submission" date="2022-01" db="EMBL/GenBank/DDBJ databases">
        <authorList>
            <person name="King R."/>
        </authorList>
    </citation>
    <scope>NUCLEOTIDE SEQUENCE</scope>
</reference>
<evidence type="ECO:0000256" key="1">
    <source>
        <dbReference type="ARBA" id="ARBA00004496"/>
    </source>
</evidence>
<evidence type="ECO:0000259" key="15">
    <source>
        <dbReference type="Pfam" id="PF14748"/>
    </source>
</evidence>
<comment type="pathway">
    <text evidence="2">Amino-acid biosynthesis; L-proline biosynthesis; L-proline from L-glutamate 5-semialdehyde: step 1/1.</text>
</comment>
<gene>
    <name evidence="16" type="ORF">PHYEVI_LOCUS3765</name>
</gene>
<dbReference type="SUPFAM" id="SSF48179">
    <property type="entry name" value="6-phosphogluconate dehydrogenase C-terminal domain-like"/>
    <property type="match status" value="1"/>
</dbReference>
<evidence type="ECO:0000256" key="6">
    <source>
        <dbReference type="ARBA" id="ARBA00022490"/>
    </source>
</evidence>
<evidence type="ECO:0000256" key="4">
    <source>
        <dbReference type="ARBA" id="ARBA00012855"/>
    </source>
</evidence>
<dbReference type="InterPro" id="IPR008927">
    <property type="entry name" value="6-PGluconate_DH-like_C_sf"/>
</dbReference>
<dbReference type="InterPro" id="IPR028939">
    <property type="entry name" value="P5C_Rdtase_cat_N"/>
</dbReference>
<evidence type="ECO:0000256" key="2">
    <source>
        <dbReference type="ARBA" id="ARBA00005205"/>
    </source>
</evidence>
<keyword evidence="9 13" id="KW-0521">NADP</keyword>
<proteinExistence type="inferred from homology"/>
<feature type="binding site" evidence="13">
    <location>
        <position position="65"/>
    </location>
    <ligand>
        <name>NADPH</name>
        <dbReference type="ChEBI" id="CHEBI:57783"/>
    </ligand>
</feature>
<comment type="catalytic activity">
    <reaction evidence="12">
        <text>L-proline + NADP(+) = (S)-1-pyrroline-5-carboxylate + NADPH + 2 H(+)</text>
        <dbReference type="Rhea" id="RHEA:14109"/>
        <dbReference type="ChEBI" id="CHEBI:15378"/>
        <dbReference type="ChEBI" id="CHEBI:17388"/>
        <dbReference type="ChEBI" id="CHEBI:57783"/>
        <dbReference type="ChEBI" id="CHEBI:58349"/>
        <dbReference type="ChEBI" id="CHEBI:60039"/>
        <dbReference type="EC" id="1.5.1.2"/>
    </reaction>
</comment>
<keyword evidence="8" id="KW-0641">Proline biosynthesis</keyword>
<feature type="binding site" evidence="13">
    <location>
        <begin position="17"/>
        <end position="22"/>
    </location>
    <ligand>
        <name>NADP(+)</name>
        <dbReference type="ChEBI" id="CHEBI:58349"/>
    </ligand>
</feature>
<keyword evidence="17" id="KW-1185">Reference proteome</keyword>
<dbReference type="PIRSF" id="PIRSF000193">
    <property type="entry name" value="Pyrrol-5-carb_rd"/>
    <property type="match status" value="1"/>
</dbReference>
<name>A0A9N9TJA3_PHYSR</name>
<evidence type="ECO:0000256" key="10">
    <source>
        <dbReference type="ARBA" id="ARBA00023002"/>
    </source>
</evidence>
<dbReference type="SUPFAM" id="SSF51735">
    <property type="entry name" value="NAD(P)-binding Rossmann-fold domains"/>
    <property type="match status" value="1"/>
</dbReference>
<feature type="domain" description="Pyrroline-5-carboxylate reductase dimerisation" evidence="15">
    <location>
        <begin position="175"/>
        <end position="278"/>
    </location>
</feature>
<dbReference type="Proteomes" id="UP001153712">
    <property type="component" value="Chromosome 13"/>
</dbReference>
<evidence type="ECO:0000313" key="16">
    <source>
        <dbReference type="EMBL" id="CAG9857360.1"/>
    </source>
</evidence>
<dbReference type="Gene3D" id="1.10.3730.10">
    <property type="entry name" value="ProC C-terminal domain-like"/>
    <property type="match status" value="1"/>
</dbReference>
<dbReference type="Pfam" id="PF14748">
    <property type="entry name" value="P5CR_dimer"/>
    <property type="match status" value="1"/>
</dbReference>
<evidence type="ECO:0000256" key="3">
    <source>
        <dbReference type="ARBA" id="ARBA00005525"/>
    </source>
</evidence>
<dbReference type="GO" id="GO:0004735">
    <property type="term" value="F:pyrroline-5-carboxylate reductase activity"/>
    <property type="evidence" value="ECO:0007669"/>
    <property type="project" value="UniProtKB-EC"/>
</dbReference>
<keyword evidence="6" id="KW-0963">Cytoplasm</keyword>
<keyword evidence="7" id="KW-0028">Amino-acid biosynthesis</keyword>
<organism evidence="16 17">
    <name type="scientific">Phyllotreta striolata</name>
    <name type="common">Striped flea beetle</name>
    <name type="synonym">Crioceris striolata</name>
    <dbReference type="NCBI Taxonomy" id="444603"/>
    <lineage>
        <taxon>Eukaryota</taxon>
        <taxon>Metazoa</taxon>
        <taxon>Ecdysozoa</taxon>
        <taxon>Arthropoda</taxon>
        <taxon>Hexapoda</taxon>
        <taxon>Insecta</taxon>
        <taxon>Pterygota</taxon>
        <taxon>Neoptera</taxon>
        <taxon>Endopterygota</taxon>
        <taxon>Coleoptera</taxon>
        <taxon>Polyphaga</taxon>
        <taxon>Cucujiformia</taxon>
        <taxon>Chrysomeloidea</taxon>
        <taxon>Chrysomelidae</taxon>
        <taxon>Galerucinae</taxon>
        <taxon>Alticini</taxon>
        <taxon>Phyllotreta</taxon>
    </lineage>
</organism>
<evidence type="ECO:0000256" key="11">
    <source>
        <dbReference type="ARBA" id="ARBA00050547"/>
    </source>
</evidence>
<dbReference type="EC" id="1.5.1.2" evidence="4"/>
<dbReference type="NCBIfam" id="TIGR00112">
    <property type="entry name" value="proC"/>
    <property type="match status" value="1"/>
</dbReference>
<dbReference type="AlphaFoldDB" id="A0A9N9TJA3"/>
<dbReference type="EMBL" id="OU900106">
    <property type="protein sequence ID" value="CAG9857360.1"/>
    <property type="molecule type" value="Genomic_DNA"/>
</dbReference>
<dbReference type="FunFam" id="3.40.50.720:FF:000190">
    <property type="entry name" value="Pyrroline-5-carboxylate reductase"/>
    <property type="match status" value="1"/>
</dbReference>
<evidence type="ECO:0000256" key="5">
    <source>
        <dbReference type="ARBA" id="ARBA00021413"/>
    </source>
</evidence>
<dbReference type="HAMAP" id="MF_01925">
    <property type="entry name" value="P5C_reductase"/>
    <property type="match status" value="1"/>
</dbReference>
<protein>
    <recommendedName>
        <fullName evidence="5">Pyrroline-5-carboxylate reductase</fullName>
        <ecNumber evidence="4">1.5.1.2</ecNumber>
    </recommendedName>
</protein>
<dbReference type="FunFam" id="1.10.3730.10:FF:000001">
    <property type="entry name" value="Pyrroline-5-carboxylate reductase"/>
    <property type="match status" value="1"/>
</dbReference>
<dbReference type="InterPro" id="IPR029036">
    <property type="entry name" value="P5CR_dimer"/>
</dbReference>
<evidence type="ECO:0000256" key="8">
    <source>
        <dbReference type="ARBA" id="ARBA00022650"/>
    </source>
</evidence>
<keyword evidence="10" id="KW-0560">Oxidoreductase</keyword>
<dbReference type="Gene3D" id="3.40.50.720">
    <property type="entry name" value="NAD(P)-binding Rossmann-like Domain"/>
    <property type="match status" value="1"/>
</dbReference>
<sequence length="284" mass="30797">MAEPNLTKPLSQKIGFIGGGNMAKAICEGLVSKGLIPYEQIHVSGPRLDNLTWWSQKGCKVFEHNGYLIETTDVIFICVKPHILQTAIDDINKTHKPDQFQSKLYISILAGVTLQQLASKLHPYNARIIRTMPNTPMTVGEGCTLYTPHSTATKTDIELLNRMLSSTGLCREIPEHLIDTAGALTGSGPAFVYMMLEALADGAVFMGLPRAWATEFAAQMALGAAKMARDSTKHTGQLKDEVCSPGGSTIRGVRALEEHNMRAAFMDAIEKAALRSAEIGKAGQ</sequence>
<comment type="similarity">
    <text evidence="3">Belongs to the pyrroline-5-carboxylate reductase family.</text>
</comment>
<dbReference type="GO" id="GO:0055129">
    <property type="term" value="P:L-proline biosynthetic process"/>
    <property type="evidence" value="ECO:0007669"/>
    <property type="project" value="TreeGrafter"/>
</dbReference>
<dbReference type="InterPro" id="IPR000304">
    <property type="entry name" value="Pyrroline-COOH_reductase"/>
</dbReference>
<accession>A0A9N9TJA3</accession>
<evidence type="ECO:0000256" key="13">
    <source>
        <dbReference type="PIRSR" id="PIRSR000193-1"/>
    </source>
</evidence>
<dbReference type="GO" id="GO:0005737">
    <property type="term" value="C:cytoplasm"/>
    <property type="evidence" value="ECO:0007669"/>
    <property type="project" value="UniProtKB-SubCell"/>
</dbReference>